<evidence type="ECO:0000256" key="9">
    <source>
        <dbReference type="ARBA" id="ARBA00023163"/>
    </source>
</evidence>
<keyword evidence="5" id="KW-0863">Zinc-finger</keyword>
<dbReference type="Pfam" id="PF13867">
    <property type="entry name" value="SAP30_Sin3_bdg"/>
    <property type="match status" value="1"/>
</dbReference>
<dbReference type="Gene3D" id="6.10.160.20">
    <property type="match status" value="1"/>
</dbReference>
<keyword evidence="7" id="KW-0805">Transcription regulation</keyword>
<keyword evidence="6" id="KW-0862">Zinc</keyword>
<keyword evidence="10" id="KW-0539">Nucleus</keyword>
<dbReference type="PANTHER" id="PTHR13286:SF6">
    <property type="entry name" value="HISTONE DEACETYLASE COMPLEX SUBUNIT SAP30L-RELATED"/>
    <property type="match status" value="1"/>
</dbReference>
<dbReference type="Pfam" id="PF13866">
    <property type="entry name" value="zf-SAP30"/>
    <property type="match status" value="1"/>
</dbReference>
<evidence type="ECO:0000256" key="4">
    <source>
        <dbReference type="ARBA" id="ARBA00022723"/>
    </source>
</evidence>
<dbReference type="Proteomes" id="UP000326759">
    <property type="component" value="Unassembled WGS sequence"/>
</dbReference>
<name>A0A5N5SPH1_9CRUS</name>
<comment type="similarity">
    <text evidence="2">Belongs to the SAP30 family.</text>
</comment>
<feature type="non-terminal residue" evidence="13">
    <location>
        <position position="122"/>
    </location>
</feature>
<dbReference type="InterPro" id="IPR025717">
    <property type="entry name" value="SAP30_zn-finger"/>
</dbReference>
<evidence type="ECO:0000259" key="11">
    <source>
        <dbReference type="Pfam" id="PF13866"/>
    </source>
</evidence>
<comment type="caution">
    <text evidence="13">The sequence shown here is derived from an EMBL/GenBank/DDBJ whole genome shotgun (WGS) entry which is preliminary data.</text>
</comment>
<keyword evidence="14" id="KW-1185">Reference proteome</keyword>
<evidence type="ECO:0000313" key="14">
    <source>
        <dbReference type="Proteomes" id="UP000326759"/>
    </source>
</evidence>
<dbReference type="AlphaFoldDB" id="A0A5N5SPH1"/>
<evidence type="ECO:0000256" key="7">
    <source>
        <dbReference type="ARBA" id="ARBA00023015"/>
    </source>
</evidence>
<proteinExistence type="inferred from homology"/>
<keyword evidence="9" id="KW-0804">Transcription</keyword>
<sequence>MLFGNVEKFKASHSYICEHHKSVIQSVRVKRKRRESEEDSGDIEETPEAELFNLQVNTLRRYKRHYKISTNPGLNKAQLVDIIMKHFHSIPVDEKECLTYFIYMVKTNNSKFDQRNGSNMDM</sequence>
<dbReference type="GO" id="GO:0000118">
    <property type="term" value="C:histone deacetylase complex"/>
    <property type="evidence" value="ECO:0007669"/>
    <property type="project" value="TreeGrafter"/>
</dbReference>
<dbReference type="InterPro" id="IPR038291">
    <property type="entry name" value="SAP30_C_sf"/>
</dbReference>
<reference evidence="13 14" key="1">
    <citation type="journal article" date="2019" name="PLoS Biol.">
        <title>Sex chromosomes control vertical transmission of feminizing Wolbachia symbionts in an isopod.</title>
        <authorList>
            <person name="Becking T."/>
            <person name="Chebbi M.A."/>
            <person name="Giraud I."/>
            <person name="Moumen B."/>
            <person name="Laverre T."/>
            <person name="Caubet Y."/>
            <person name="Peccoud J."/>
            <person name="Gilbert C."/>
            <person name="Cordaux R."/>
        </authorList>
    </citation>
    <scope>NUCLEOTIDE SEQUENCE [LARGE SCALE GENOMIC DNA]</scope>
    <source>
        <strain evidence="13">ANa2</strain>
        <tissue evidence="13">Whole body excluding digestive tract and cuticle</tissue>
    </source>
</reference>
<dbReference type="OrthoDB" id="510958at2759"/>
<dbReference type="InterPro" id="IPR025718">
    <property type="entry name" value="SAP30_Sin3-bd"/>
</dbReference>
<dbReference type="GO" id="GO:0003677">
    <property type="term" value="F:DNA binding"/>
    <property type="evidence" value="ECO:0007669"/>
    <property type="project" value="UniProtKB-KW"/>
</dbReference>
<evidence type="ECO:0000256" key="2">
    <source>
        <dbReference type="ARBA" id="ARBA00006283"/>
    </source>
</evidence>
<evidence type="ECO:0000256" key="3">
    <source>
        <dbReference type="ARBA" id="ARBA00022491"/>
    </source>
</evidence>
<keyword evidence="4" id="KW-0479">Metal-binding</keyword>
<dbReference type="GO" id="GO:0003712">
    <property type="term" value="F:transcription coregulator activity"/>
    <property type="evidence" value="ECO:0007669"/>
    <property type="project" value="TreeGrafter"/>
</dbReference>
<evidence type="ECO:0000313" key="13">
    <source>
        <dbReference type="EMBL" id="KAB7495981.1"/>
    </source>
</evidence>
<dbReference type="PANTHER" id="PTHR13286">
    <property type="entry name" value="SAP30"/>
    <property type="match status" value="1"/>
</dbReference>
<evidence type="ECO:0000256" key="1">
    <source>
        <dbReference type="ARBA" id="ARBA00004123"/>
    </source>
</evidence>
<evidence type="ECO:0000256" key="10">
    <source>
        <dbReference type="ARBA" id="ARBA00023242"/>
    </source>
</evidence>
<comment type="subcellular location">
    <subcellularLocation>
        <location evidence="1">Nucleus</location>
    </subcellularLocation>
</comment>
<dbReference type="EMBL" id="SEYY01021894">
    <property type="protein sequence ID" value="KAB7495981.1"/>
    <property type="molecule type" value="Genomic_DNA"/>
</dbReference>
<evidence type="ECO:0000256" key="8">
    <source>
        <dbReference type="ARBA" id="ARBA00023125"/>
    </source>
</evidence>
<keyword evidence="8" id="KW-0238">DNA-binding</keyword>
<dbReference type="GO" id="GO:0006355">
    <property type="term" value="P:regulation of DNA-templated transcription"/>
    <property type="evidence" value="ECO:0007669"/>
    <property type="project" value="TreeGrafter"/>
</dbReference>
<organism evidence="13 14">
    <name type="scientific">Armadillidium nasatum</name>
    <dbReference type="NCBI Taxonomy" id="96803"/>
    <lineage>
        <taxon>Eukaryota</taxon>
        <taxon>Metazoa</taxon>
        <taxon>Ecdysozoa</taxon>
        <taxon>Arthropoda</taxon>
        <taxon>Crustacea</taxon>
        <taxon>Multicrustacea</taxon>
        <taxon>Malacostraca</taxon>
        <taxon>Eumalacostraca</taxon>
        <taxon>Peracarida</taxon>
        <taxon>Isopoda</taxon>
        <taxon>Oniscidea</taxon>
        <taxon>Crinocheta</taxon>
        <taxon>Armadillidiidae</taxon>
        <taxon>Armadillidium</taxon>
    </lineage>
</organism>
<evidence type="ECO:0000259" key="12">
    <source>
        <dbReference type="Pfam" id="PF13867"/>
    </source>
</evidence>
<dbReference type="GO" id="GO:0008270">
    <property type="term" value="F:zinc ion binding"/>
    <property type="evidence" value="ECO:0007669"/>
    <property type="project" value="UniProtKB-KW"/>
</dbReference>
<accession>A0A5N5SPH1</accession>
<feature type="domain" description="Histone deacetylase complex subunit SAP30 Sin3 binding" evidence="12">
    <location>
        <begin position="54"/>
        <end position="106"/>
    </location>
</feature>
<feature type="domain" description="Histone deacetylase complex subunit SAP30 zinc-finger" evidence="11">
    <location>
        <begin position="10"/>
        <end position="37"/>
    </location>
</feature>
<keyword evidence="3" id="KW-0678">Repressor</keyword>
<dbReference type="InterPro" id="IPR024145">
    <property type="entry name" value="His_deAcase_SAP30/SAP30L"/>
</dbReference>
<evidence type="ECO:0000256" key="6">
    <source>
        <dbReference type="ARBA" id="ARBA00022833"/>
    </source>
</evidence>
<gene>
    <name evidence="13" type="ORF">Anas_10363</name>
</gene>
<protein>
    <submittedName>
        <fullName evidence="13">Histone deacetylase complex subunit SAP30-like protein</fullName>
    </submittedName>
</protein>
<evidence type="ECO:0000256" key="5">
    <source>
        <dbReference type="ARBA" id="ARBA00022771"/>
    </source>
</evidence>